<dbReference type="Gene3D" id="2.30.30.60">
    <property type="match status" value="1"/>
</dbReference>
<dbReference type="InterPro" id="IPR023408">
    <property type="entry name" value="MscS_beta-dom_sf"/>
</dbReference>
<dbReference type="PANTHER" id="PTHR30221:SF1">
    <property type="entry name" value="SMALL-CONDUCTANCE MECHANOSENSITIVE CHANNEL"/>
    <property type="match status" value="1"/>
</dbReference>
<dbReference type="InterPro" id="IPR010920">
    <property type="entry name" value="LSM_dom_sf"/>
</dbReference>
<dbReference type="SUPFAM" id="SSF50182">
    <property type="entry name" value="Sm-like ribonucleoproteins"/>
    <property type="match status" value="1"/>
</dbReference>
<organism evidence="9 10">
    <name type="scientific">Pontibacter chinhatensis</name>
    <dbReference type="NCBI Taxonomy" id="1436961"/>
    <lineage>
        <taxon>Bacteria</taxon>
        <taxon>Pseudomonadati</taxon>
        <taxon>Bacteroidota</taxon>
        <taxon>Cytophagia</taxon>
        <taxon>Cytophagales</taxon>
        <taxon>Hymenobacteraceae</taxon>
        <taxon>Pontibacter</taxon>
    </lineage>
</organism>
<feature type="region of interest" description="Disordered" evidence="6">
    <location>
        <begin position="1"/>
        <end position="67"/>
    </location>
</feature>
<feature type="compositionally biased region" description="Polar residues" evidence="6">
    <location>
        <begin position="36"/>
        <end position="45"/>
    </location>
</feature>
<feature type="transmembrane region" description="Helical" evidence="7">
    <location>
        <begin position="165"/>
        <end position="186"/>
    </location>
</feature>
<evidence type="ECO:0000256" key="3">
    <source>
        <dbReference type="ARBA" id="ARBA00022692"/>
    </source>
</evidence>
<evidence type="ECO:0000256" key="7">
    <source>
        <dbReference type="SAM" id="Phobius"/>
    </source>
</evidence>
<dbReference type="PANTHER" id="PTHR30221">
    <property type="entry name" value="SMALL-CONDUCTANCE MECHANOSENSITIVE CHANNEL"/>
    <property type="match status" value="1"/>
</dbReference>
<dbReference type="InterPro" id="IPR006685">
    <property type="entry name" value="MscS_channel_2nd"/>
</dbReference>
<feature type="transmembrane region" description="Helical" evidence="7">
    <location>
        <begin position="78"/>
        <end position="95"/>
    </location>
</feature>
<gene>
    <name evidence="9" type="ORF">SAMN05421739_103560</name>
</gene>
<proteinExistence type="inferred from homology"/>
<dbReference type="Pfam" id="PF05552">
    <property type="entry name" value="MS_channel_1st_1"/>
    <property type="match status" value="1"/>
</dbReference>
<dbReference type="OrthoDB" id="9809206at2"/>
<keyword evidence="4 7" id="KW-1133">Transmembrane helix</keyword>
<dbReference type="Gene3D" id="1.10.287.1260">
    <property type="match status" value="1"/>
</dbReference>
<dbReference type="InterPro" id="IPR011014">
    <property type="entry name" value="MscS_channel_TM-2"/>
</dbReference>
<evidence type="ECO:0000313" key="10">
    <source>
        <dbReference type="Proteomes" id="UP000198724"/>
    </source>
</evidence>
<evidence type="ECO:0000313" key="9">
    <source>
        <dbReference type="EMBL" id="SFG76862.1"/>
    </source>
</evidence>
<keyword evidence="5 7" id="KW-0472">Membrane</keyword>
<dbReference type="InterPro" id="IPR045275">
    <property type="entry name" value="MscS_archaea/bacteria_type"/>
</dbReference>
<protein>
    <submittedName>
        <fullName evidence="9">Mechanosensitive ion channel</fullName>
    </submittedName>
</protein>
<evidence type="ECO:0000256" key="4">
    <source>
        <dbReference type="ARBA" id="ARBA00022989"/>
    </source>
</evidence>
<evidence type="ECO:0000256" key="6">
    <source>
        <dbReference type="SAM" id="MobiDB-lite"/>
    </source>
</evidence>
<evidence type="ECO:0000259" key="8">
    <source>
        <dbReference type="Pfam" id="PF00924"/>
    </source>
</evidence>
<sequence length="463" mass="51372">MPSSSYDNRNSRRTGRSTPRKPTYGRARYSAAPDQAYSTKRSPQSAGKYVRKTRRRQRVRSGSAVQGARNRLKSFRQATILAVAVTGFMMLLFAPSEAGLAQGGEQDTIDTVAVIEEVAVADLLSADSVAAKDTTQVLSSKEAADEAISALQSMWDSFFYNLPKMLIALGTLVLAWGAVRLLRLLLQKILGRWERSNAIISLFSIAIWLLAIGIAISVVAGDIRAMLGSLGLIGLALSWALQTPIESFTGWLLNSFQGYYRVGDRVRVGDVFGDVYRIDFLTTTVWEIGAPYQPGFVMAEQPTGRLVTFPNNEILTGTVINLTRDFPYVWDELAFGVANESDIPLSLEVIGGVAEELLGDYMVEPAKEYTALLERAGLDFNIAEKPQVFISLEESWTNIIIRYLVGARERRKWKSELSLRLTMETAKPEYRGRIIPVYPRQQLQFFNPDGMPAQSGFQGNDKV</sequence>
<keyword evidence="3 7" id="KW-0812">Transmembrane</keyword>
<feature type="domain" description="Mechanosensitive ion channel MscS" evidence="8">
    <location>
        <begin position="244"/>
        <end position="285"/>
    </location>
</feature>
<evidence type="ECO:0000256" key="2">
    <source>
        <dbReference type="ARBA" id="ARBA00008017"/>
    </source>
</evidence>
<keyword evidence="10" id="KW-1185">Reference proteome</keyword>
<feature type="compositionally biased region" description="Basic residues" evidence="6">
    <location>
        <begin position="49"/>
        <end position="59"/>
    </location>
</feature>
<dbReference type="GO" id="GO:0008381">
    <property type="term" value="F:mechanosensitive monoatomic ion channel activity"/>
    <property type="evidence" value="ECO:0007669"/>
    <property type="project" value="InterPro"/>
</dbReference>
<comment type="similarity">
    <text evidence="2">Belongs to the MscS (TC 1.A.23) family.</text>
</comment>
<reference evidence="10" key="1">
    <citation type="submission" date="2016-10" db="EMBL/GenBank/DDBJ databases">
        <authorList>
            <person name="Varghese N."/>
            <person name="Submissions S."/>
        </authorList>
    </citation>
    <scope>NUCLEOTIDE SEQUENCE [LARGE SCALE GENOMIC DNA]</scope>
    <source>
        <strain evidence="10">LP51</strain>
    </source>
</reference>
<evidence type="ECO:0000256" key="1">
    <source>
        <dbReference type="ARBA" id="ARBA00004141"/>
    </source>
</evidence>
<name>A0A1I2UI90_9BACT</name>
<accession>A0A1I2UI90</accession>
<dbReference type="InterPro" id="IPR008910">
    <property type="entry name" value="MSC_TM_helix"/>
</dbReference>
<dbReference type="EMBL" id="FOOT01000003">
    <property type="protein sequence ID" value="SFG76862.1"/>
    <property type="molecule type" value="Genomic_DNA"/>
</dbReference>
<feature type="transmembrane region" description="Helical" evidence="7">
    <location>
        <begin position="198"/>
        <end position="219"/>
    </location>
</feature>
<dbReference type="Proteomes" id="UP000198724">
    <property type="component" value="Unassembled WGS sequence"/>
</dbReference>
<dbReference type="Pfam" id="PF00924">
    <property type="entry name" value="MS_channel_2nd"/>
    <property type="match status" value="1"/>
</dbReference>
<evidence type="ECO:0000256" key="5">
    <source>
        <dbReference type="ARBA" id="ARBA00023136"/>
    </source>
</evidence>
<dbReference type="AlphaFoldDB" id="A0A1I2UI90"/>
<dbReference type="SUPFAM" id="SSF82861">
    <property type="entry name" value="Mechanosensitive channel protein MscS (YggB), transmembrane region"/>
    <property type="match status" value="1"/>
</dbReference>
<dbReference type="GO" id="GO:0016020">
    <property type="term" value="C:membrane"/>
    <property type="evidence" value="ECO:0007669"/>
    <property type="project" value="UniProtKB-SubCell"/>
</dbReference>
<dbReference type="RefSeq" id="WP_092101403.1">
    <property type="nucleotide sequence ID" value="NZ_FOOT01000003.1"/>
</dbReference>
<comment type="subcellular location">
    <subcellularLocation>
        <location evidence="1">Membrane</location>
        <topology evidence="1">Multi-pass membrane protein</topology>
    </subcellularLocation>
</comment>
<dbReference type="STRING" id="1436961.SAMN05421739_103560"/>